<feature type="domain" description="PAC" evidence="6">
    <location>
        <begin position="592"/>
        <end position="642"/>
    </location>
</feature>
<dbReference type="PROSITE" id="PS50113">
    <property type="entry name" value="PAC"/>
    <property type="match status" value="1"/>
</dbReference>
<dbReference type="InterPro" id="IPR029016">
    <property type="entry name" value="GAF-like_dom_sf"/>
</dbReference>
<evidence type="ECO:0000256" key="4">
    <source>
        <dbReference type="ARBA" id="ARBA00023170"/>
    </source>
</evidence>
<dbReference type="Proteomes" id="UP001138708">
    <property type="component" value="Unassembled WGS sequence"/>
</dbReference>
<dbReference type="PRINTS" id="PR01033">
    <property type="entry name" value="PHYTOCHROME"/>
</dbReference>
<evidence type="ECO:0000256" key="3">
    <source>
        <dbReference type="ARBA" id="ARBA00022991"/>
    </source>
</evidence>
<keyword evidence="9" id="KW-1185">Reference proteome</keyword>
<dbReference type="Proteomes" id="UP000746741">
    <property type="component" value="Unassembled WGS sequence"/>
</dbReference>
<reference evidence="8 9" key="2">
    <citation type="submission" date="2020-02" db="EMBL/GenBank/DDBJ databases">
        <authorList>
            <person name="Sun Q."/>
            <person name="Inoue M."/>
        </authorList>
    </citation>
    <scope>NUCLEOTIDE SEQUENCE [LARGE SCALE GENOMIC DNA]</scope>
    <source>
        <strain evidence="8 9">KCTC 22478</strain>
    </source>
</reference>
<organism evidence="7 10">
    <name type="scientific">Neoroseomonas oryzicola</name>
    <dbReference type="NCBI Taxonomy" id="535904"/>
    <lineage>
        <taxon>Bacteria</taxon>
        <taxon>Pseudomonadati</taxon>
        <taxon>Pseudomonadota</taxon>
        <taxon>Alphaproteobacteria</taxon>
        <taxon>Acetobacterales</taxon>
        <taxon>Acetobacteraceae</taxon>
        <taxon>Neoroseomonas</taxon>
    </lineage>
</organism>
<dbReference type="InterPro" id="IPR003018">
    <property type="entry name" value="GAF"/>
</dbReference>
<dbReference type="Pfam" id="PF01590">
    <property type="entry name" value="GAF"/>
    <property type="match status" value="1"/>
</dbReference>
<dbReference type="PANTHER" id="PTHR43065">
    <property type="entry name" value="SENSOR HISTIDINE KINASE"/>
    <property type="match status" value="1"/>
</dbReference>
<evidence type="ECO:0000259" key="6">
    <source>
        <dbReference type="PROSITE" id="PS50113"/>
    </source>
</evidence>
<dbReference type="PROSITE" id="PS50046">
    <property type="entry name" value="PHYTOCHROME_2"/>
    <property type="match status" value="1"/>
</dbReference>
<dbReference type="GO" id="GO:0006355">
    <property type="term" value="P:regulation of DNA-templated transcription"/>
    <property type="evidence" value="ECO:0007669"/>
    <property type="project" value="InterPro"/>
</dbReference>
<dbReference type="RefSeq" id="WP_168043591.1">
    <property type="nucleotide sequence ID" value="NZ_JAAEDK010000012.1"/>
</dbReference>
<evidence type="ECO:0000313" key="9">
    <source>
        <dbReference type="Proteomes" id="UP000746741"/>
    </source>
</evidence>
<evidence type="ECO:0000313" key="8">
    <source>
        <dbReference type="EMBL" id="NKE19683.1"/>
    </source>
</evidence>
<sequence>MTGDGPPASQLVPAFGEADLSNCEREQIHLAGSIQPHGALLVVDDDLVIVQASANAPEFFGEVDDLLGLGLGDLDAELALRLRTVGADPLDAVPAALQCRVGRRELACDVLVHRPSTGGLVVEFEPAGEPLDFAEQVERALQKLLSTYNLKSLCDEAARIFRDISGYDRVMIYRFDEDGHGEVFSEQRRQDLEAFLGNRYPASDIPQIARRLYERNRVRVLVDIGYTPVPIEPRVAPGTGLELDMSLCVLRSSSPIHVQYLRNMGVAATMVGSIMVGGRLWGLVSCHHYVPRIASFAVRAVCELLAEALGTRIAALESFFQGQAEISVRRLEQRMIEAITRKGDWQAALFEASDTLLQPVGATGAALLFEGQVQSAGEVPGTAELREIGQWLDAQPRSPFFATNALAAKLPAMGRLARVASGLLAAPVSTAPGEYLLWFRPERKHTVTWGGDPNKPVIVGNDPADLSPRRSFAQWHQVVEGTAAPWSARDLAAARIIGETVTDVVLQFRSVRMLIAQDQLNMVRRQVLESDLPVVICDSGGAVQLTNQAFDHLLPGSLTQGPNHIEELFQHFEDAALIRRRLRDVLGNLRSWRGEARLRGDEGRALLVRADPVFSAPDRVLGFIFLFNDLTRRKEADAARRRFQEGVVASHRPRSGRLDSREDLVFRTLLASVVENAQLAALEITDGVEAERMPDLLESVRASVARTAEMLEVLIWHAHHVASKPSTEQD</sequence>
<dbReference type="SUPFAM" id="SSF55781">
    <property type="entry name" value="GAF domain-like"/>
    <property type="match status" value="2"/>
</dbReference>
<reference evidence="7" key="1">
    <citation type="submission" date="2020-01" db="EMBL/GenBank/DDBJ databases">
        <authorList>
            <person name="Rat A."/>
        </authorList>
    </citation>
    <scope>NUCLEOTIDE SEQUENCE</scope>
    <source>
        <strain evidence="7">LMG 31161</strain>
    </source>
</reference>
<dbReference type="InterPro" id="IPR001294">
    <property type="entry name" value="Phytochrome"/>
</dbReference>
<dbReference type="GO" id="GO:0009881">
    <property type="term" value="F:photoreceptor activity"/>
    <property type="evidence" value="ECO:0007669"/>
    <property type="project" value="UniProtKB-KW"/>
</dbReference>
<dbReference type="GO" id="GO:0009584">
    <property type="term" value="P:detection of visible light"/>
    <property type="evidence" value="ECO:0007669"/>
    <property type="project" value="InterPro"/>
</dbReference>
<reference evidence="7" key="3">
    <citation type="journal article" date="2021" name="Syst. Appl. Microbiol.">
        <title>Roseomonas hellenica sp. nov., isolated from roots of wild-growing Alkanna tinctoria.</title>
        <authorList>
            <person name="Rat A."/>
            <person name="Naranjo H.D."/>
            <person name="Lebbe L."/>
            <person name="Cnockaert M."/>
            <person name="Krigas N."/>
            <person name="Grigoriadou K."/>
            <person name="Maloupa E."/>
            <person name="Willems A."/>
        </authorList>
    </citation>
    <scope>NUCLEOTIDE SEQUENCE</scope>
    <source>
        <strain evidence="7">LMG 31161</strain>
    </source>
</reference>
<evidence type="ECO:0000256" key="1">
    <source>
        <dbReference type="ARBA" id="ARBA00022543"/>
    </source>
</evidence>
<dbReference type="Gene3D" id="3.30.450.20">
    <property type="entry name" value="PAS domain"/>
    <property type="match status" value="2"/>
</dbReference>
<dbReference type="InterPro" id="IPR035965">
    <property type="entry name" value="PAS-like_dom_sf"/>
</dbReference>
<dbReference type="Pfam" id="PF00360">
    <property type="entry name" value="PHY"/>
    <property type="match status" value="1"/>
</dbReference>
<evidence type="ECO:0000313" key="7">
    <source>
        <dbReference type="EMBL" id="MBR0658949.1"/>
    </source>
</evidence>
<dbReference type="PANTHER" id="PTHR43065:SF42">
    <property type="entry name" value="TWO-COMPONENT SENSOR PPRA"/>
    <property type="match status" value="1"/>
</dbReference>
<name>A0A9X9WF39_9PROT</name>
<dbReference type="SUPFAM" id="SSF55785">
    <property type="entry name" value="PYP-like sensor domain (PAS domain)"/>
    <property type="match status" value="2"/>
</dbReference>
<feature type="domain" description="Phytochrome chromophore attachment site" evidence="5">
    <location>
        <begin position="149"/>
        <end position="307"/>
    </location>
</feature>
<dbReference type="Pfam" id="PF08446">
    <property type="entry name" value="PAS_2"/>
    <property type="match status" value="1"/>
</dbReference>
<dbReference type="EMBL" id="JAAEDK010000012">
    <property type="protein sequence ID" value="MBR0658949.1"/>
    <property type="molecule type" value="Genomic_DNA"/>
</dbReference>
<evidence type="ECO:0000256" key="2">
    <source>
        <dbReference type="ARBA" id="ARBA00022606"/>
    </source>
</evidence>
<accession>A0A9X9WF39</accession>
<dbReference type="InterPro" id="IPR013654">
    <property type="entry name" value="PAS_2"/>
</dbReference>
<gene>
    <name evidence="8" type="ORF">GWK15_22185</name>
    <name evidence="7" type="ORF">GXW75_06805</name>
</gene>
<keyword evidence="3" id="KW-0157">Chromophore</keyword>
<protein>
    <submittedName>
        <fullName evidence="7">GAF domain-containing protein</fullName>
    </submittedName>
</protein>
<keyword evidence="4" id="KW-0675">Receptor</keyword>
<dbReference type="SMART" id="SM00065">
    <property type="entry name" value="GAF"/>
    <property type="match status" value="1"/>
</dbReference>
<dbReference type="InterPro" id="IPR043150">
    <property type="entry name" value="Phytochrome_PHY_sf"/>
</dbReference>
<comment type="caution">
    <text evidence="7">The sequence shown here is derived from an EMBL/GenBank/DDBJ whole genome shotgun (WGS) entry which is preliminary data.</text>
</comment>
<dbReference type="Gene3D" id="3.30.450.270">
    <property type="match status" value="1"/>
</dbReference>
<dbReference type="Gene3D" id="3.30.450.40">
    <property type="match status" value="1"/>
</dbReference>
<dbReference type="InterPro" id="IPR000700">
    <property type="entry name" value="PAS-assoc_C"/>
</dbReference>
<dbReference type="InterPro" id="IPR016132">
    <property type="entry name" value="Phyto_chromo_attachment"/>
</dbReference>
<keyword evidence="1" id="KW-0600">Photoreceptor protein</keyword>
<keyword evidence="2" id="KW-0716">Sensory transduction</keyword>
<evidence type="ECO:0000313" key="10">
    <source>
        <dbReference type="Proteomes" id="UP001138708"/>
    </source>
</evidence>
<proteinExistence type="predicted"/>
<evidence type="ECO:0000259" key="5">
    <source>
        <dbReference type="PROSITE" id="PS50046"/>
    </source>
</evidence>
<dbReference type="AlphaFoldDB" id="A0A9X9WF39"/>
<dbReference type="EMBL" id="JAAVUP010000012">
    <property type="protein sequence ID" value="NKE19683.1"/>
    <property type="molecule type" value="Genomic_DNA"/>
</dbReference>
<dbReference type="InterPro" id="IPR013515">
    <property type="entry name" value="Phytochrome_cen-reg"/>
</dbReference>